<dbReference type="PANTHER" id="PTHR12192">
    <property type="entry name" value="CATION TRANSPORT PROTEIN CHAC-RELATED"/>
    <property type="match status" value="1"/>
</dbReference>
<keyword evidence="2" id="KW-0456">Lyase</keyword>
<gene>
    <name evidence="3" type="ORF">PSQ19_11615</name>
</gene>
<sequence length="239" mass="27037">MPNAQRQMRLTERHVQFLQPPETVETLPEPPAGMIESTPADHQQTLEILLDQKDAATGEIWFFAYGSLIWKPACDFVEMRTGLVHGWHRSFCLGWNNRFRGSDENPGLMLALDRGGSCKGVLYRLPTDRVKANMIKLFEREMGWKPSAFPPRWVNARVGERTIRALTFCIDRQSGRYVGGLSQDRIADMLATATGSRGSMAQYLFATVRHLEDMGIHDPHLWALQSMVADRIEASYGAT</sequence>
<dbReference type="Pfam" id="PF04752">
    <property type="entry name" value="ChaC"/>
    <property type="match status" value="1"/>
</dbReference>
<evidence type="ECO:0000256" key="1">
    <source>
        <dbReference type="ARBA" id="ARBA00012344"/>
    </source>
</evidence>
<proteinExistence type="predicted"/>
<evidence type="ECO:0000256" key="2">
    <source>
        <dbReference type="ARBA" id="ARBA00023239"/>
    </source>
</evidence>
<dbReference type="InterPro" id="IPR036568">
    <property type="entry name" value="GGCT-like_sf"/>
</dbReference>
<dbReference type="EC" id="4.3.2.7" evidence="1"/>
<organism evidence="3 4">
    <name type="scientific">Devosia algicola</name>
    <dbReference type="NCBI Taxonomy" id="3026418"/>
    <lineage>
        <taxon>Bacteria</taxon>
        <taxon>Pseudomonadati</taxon>
        <taxon>Pseudomonadota</taxon>
        <taxon>Alphaproteobacteria</taxon>
        <taxon>Hyphomicrobiales</taxon>
        <taxon>Devosiaceae</taxon>
        <taxon>Devosia</taxon>
    </lineage>
</organism>
<dbReference type="InterPro" id="IPR013024">
    <property type="entry name" value="GGCT-like"/>
</dbReference>
<accession>A0ABY7YJJ5</accession>
<dbReference type="PANTHER" id="PTHR12192:SF2">
    <property type="entry name" value="GLUTATHIONE-SPECIFIC GAMMA-GLUTAMYLCYCLOTRANSFERASE 2"/>
    <property type="match status" value="1"/>
</dbReference>
<keyword evidence="4" id="KW-1185">Reference proteome</keyword>
<reference evidence="3 4" key="1">
    <citation type="submission" date="2023-02" db="EMBL/GenBank/DDBJ databases">
        <title>Devosia algicola sp. nov., isolated from the phycosphere of marine algae.</title>
        <authorList>
            <person name="Kim J.M."/>
            <person name="Lee J.K."/>
            <person name="Choi B.J."/>
            <person name="Bayburt H."/>
            <person name="Jeon C.O."/>
        </authorList>
    </citation>
    <scope>NUCLEOTIDE SEQUENCE [LARGE SCALE GENOMIC DNA]</scope>
    <source>
        <strain evidence="3 4">G20-9</strain>
    </source>
</reference>
<dbReference type="CDD" id="cd06661">
    <property type="entry name" value="GGCT_like"/>
    <property type="match status" value="1"/>
</dbReference>
<evidence type="ECO:0000313" key="3">
    <source>
        <dbReference type="EMBL" id="WDR01451.1"/>
    </source>
</evidence>
<protein>
    <recommendedName>
        <fullName evidence="1">glutathione-specific gamma-glutamylcyclotransferase</fullName>
        <ecNumber evidence="1">4.3.2.7</ecNumber>
    </recommendedName>
</protein>
<name>A0ABY7YJJ5_9HYPH</name>
<dbReference type="EMBL" id="CP118246">
    <property type="protein sequence ID" value="WDR01451.1"/>
    <property type="molecule type" value="Genomic_DNA"/>
</dbReference>
<dbReference type="Proteomes" id="UP001220530">
    <property type="component" value="Chromosome"/>
</dbReference>
<dbReference type="Gene3D" id="3.10.490.10">
    <property type="entry name" value="Gamma-glutamyl cyclotransferase-like"/>
    <property type="match status" value="1"/>
</dbReference>
<dbReference type="SUPFAM" id="SSF110857">
    <property type="entry name" value="Gamma-glutamyl cyclotransferase-like"/>
    <property type="match status" value="1"/>
</dbReference>
<dbReference type="InterPro" id="IPR006840">
    <property type="entry name" value="ChaC"/>
</dbReference>
<evidence type="ECO:0000313" key="4">
    <source>
        <dbReference type="Proteomes" id="UP001220530"/>
    </source>
</evidence>
<dbReference type="RefSeq" id="WP_282217862.1">
    <property type="nucleotide sequence ID" value="NZ_CP118246.1"/>
</dbReference>